<dbReference type="SUPFAM" id="SSF51445">
    <property type="entry name" value="(Trans)glycosidases"/>
    <property type="match status" value="1"/>
</dbReference>
<dbReference type="InterPro" id="IPR006102">
    <property type="entry name" value="Ig-like_GH2"/>
</dbReference>
<dbReference type="GO" id="GO:0004553">
    <property type="term" value="F:hydrolase activity, hydrolyzing O-glycosyl compounds"/>
    <property type="evidence" value="ECO:0007669"/>
    <property type="project" value="InterPro"/>
</dbReference>
<dbReference type="Pfam" id="PF00703">
    <property type="entry name" value="Glyco_hydro_2"/>
    <property type="match status" value="1"/>
</dbReference>
<reference evidence="9" key="1">
    <citation type="submission" date="2022-10" db="EMBL/GenBank/DDBJ databases">
        <authorList>
            <person name="Yu W.X."/>
        </authorList>
    </citation>
    <scope>NUCLEOTIDE SEQUENCE</scope>
    <source>
        <strain evidence="9">D04</strain>
    </source>
</reference>
<feature type="domain" description="DUF4982" evidence="7">
    <location>
        <begin position="621"/>
        <end position="684"/>
    </location>
</feature>
<dbReference type="InterPro" id="IPR023232">
    <property type="entry name" value="Glyco_hydro_2_AS"/>
</dbReference>
<keyword evidence="2" id="KW-0378">Hydrolase</keyword>
<gene>
    <name evidence="9" type="ORF">OM074_20555</name>
</gene>
<dbReference type="SUPFAM" id="SSF49303">
    <property type="entry name" value="beta-Galactosidase/glucuronidase domain"/>
    <property type="match status" value="1"/>
</dbReference>
<dbReference type="Gene3D" id="3.20.20.80">
    <property type="entry name" value="Glycosidases"/>
    <property type="match status" value="1"/>
</dbReference>
<dbReference type="Proteomes" id="UP001207408">
    <property type="component" value="Unassembled WGS sequence"/>
</dbReference>
<dbReference type="InterPro" id="IPR013783">
    <property type="entry name" value="Ig-like_fold"/>
</dbReference>
<evidence type="ECO:0000256" key="1">
    <source>
        <dbReference type="ARBA" id="ARBA00007401"/>
    </source>
</evidence>
<dbReference type="GO" id="GO:0005975">
    <property type="term" value="P:carbohydrate metabolic process"/>
    <property type="evidence" value="ECO:0007669"/>
    <property type="project" value="InterPro"/>
</dbReference>
<keyword evidence="10" id="KW-1185">Reference proteome</keyword>
<dbReference type="PROSITE" id="PS00608">
    <property type="entry name" value="GLYCOSYL_HYDROL_F2_2"/>
    <property type="match status" value="1"/>
</dbReference>
<keyword evidence="3" id="KW-0326">Glycosidase</keyword>
<dbReference type="InterPro" id="IPR006104">
    <property type="entry name" value="Glyco_hydro_2_N"/>
</dbReference>
<dbReference type="PANTHER" id="PTHR42732">
    <property type="entry name" value="BETA-GALACTOSIDASE"/>
    <property type="match status" value="1"/>
</dbReference>
<feature type="domain" description="Glycoside hydrolase family 2" evidence="8">
    <location>
        <begin position="697"/>
        <end position="798"/>
    </location>
</feature>
<dbReference type="InterPro" id="IPR008979">
    <property type="entry name" value="Galactose-bd-like_sf"/>
</dbReference>
<proteinExistence type="inferred from homology"/>
<dbReference type="InterPro" id="IPR017853">
    <property type="entry name" value="GH"/>
</dbReference>
<dbReference type="EMBL" id="JAPDPI010000080">
    <property type="protein sequence ID" value="MCW3808027.1"/>
    <property type="molecule type" value="Genomic_DNA"/>
</dbReference>
<evidence type="ECO:0000256" key="3">
    <source>
        <dbReference type="ARBA" id="ARBA00023295"/>
    </source>
</evidence>
<evidence type="ECO:0000259" key="8">
    <source>
        <dbReference type="Pfam" id="PF18565"/>
    </source>
</evidence>
<evidence type="ECO:0000259" key="5">
    <source>
        <dbReference type="Pfam" id="PF02836"/>
    </source>
</evidence>
<dbReference type="PANTHER" id="PTHR42732:SF1">
    <property type="entry name" value="BETA-MANNOSIDASE"/>
    <property type="match status" value="1"/>
</dbReference>
<evidence type="ECO:0000313" key="9">
    <source>
        <dbReference type="EMBL" id="MCW3808027.1"/>
    </source>
</evidence>
<organism evidence="9 10">
    <name type="scientific">Plebeiibacterium marinum</name>
    <dbReference type="NCBI Taxonomy" id="2992111"/>
    <lineage>
        <taxon>Bacteria</taxon>
        <taxon>Pseudomonadati</taxon>
        <taxon>Bacteroidota</taxon>
        <taxon>Bacteroidia</taxon>
        <taxon>Marinilabiliales</taxon>
        <taxon>Marinilabiliaceae</taxon>
        <taxon>Plebeiibacterium</taxon>
    </lineage>
</organism>
<accession>A0AAE3SLT0</accession>
<dbReference type="RefSeq" id="WP_301202560.1">
    <property type="nucleotide sequence ID" value="NZ_JAPDPI010000080.1"/>
</dbReference>
<dbReference type="InterPro" id="IPR006103">
    <property type="entry name" value="Glyco_hydro_2_cat"/>
</dbReference>
<dbReference type="AlphaFoldDB" id="A0AAE3SLT0"/>
<dbReference type="InterPro" id="IPR032311">
    <property type="entry name" value="DUF4982"/>
</dbReference>
<dbReference type="Pfam" id="PF02836">
    <property type="entry name" value="Glyco_hydro_2_C"/>
    <property type="match status" value="1"/>
</dbReference>
<dbReference type="Gene3D" id="2.60.120.260">
    <property type="entry name" value="Galactose-binding domain-like"/>
    <property type="match status" value="1"/>
</dbReference>
<dbReference type="InterPro" id="IPR036156">
    <property type="entry name" value="Beta-gal/glucu_dom_sf"/>
</dbReference>
<feature type="domain" description="Glycoside hydrolase family 2 catalytic" evidence="5">
    <location>
        <begin position="303"/>
        <end position="461"/>
    </location>
</feature>
<evidence type="ECO:0000259" key="7">
    <source>
        <dbReference type="Pfam" id="PF16355"/>
    </source>
</evidence>
<evidence type="ECO:0000259" key="6">
    <source>
        <dbReference type="Pfam" id="PF02837"/>
    </source>
</evidence>
<sequence>MKTQIRSAFLCVLFIVIGLNKSKAEETSRIKQLFNFDWKFMHGDIEDAQNIDFDDSNWRTLDLPHDFQIEQPWKESAGRGRGFKEMSAGWYRKSFTADTAWIGQKVLLNFEGIMLQGDVWLNGKKIGKTDYGYLGFESDISNLLRYDTLNVVAVKASTGKTGGSRWYTGGGLYRDVHLIVKNQISVARHGVFITTPDVSENKATVNLQVDIEGFQWKRNDLTIEAKIYNSKGELVAQTRTLTPKGSKKISNEVPLPKVTITNPDLWNCETPNLYKADITLSLDGQIIDNVSEQFGIRSIVFSKEKGFLLNGKKVFLKGISNHHDLGAVGAAAHETAIERQMDLLKKFGYNHIRCSHNPYSEAFLRIADEKGILIVNELYDKWSDRHYWAGRKPWTHTWHKDLTEWVKRDRNHPSVIMWSLGNELQMREDLAGYQTNDWGVTTYKIMDILVKRYDPTRKTTVAMYPARAGAINKKDADFNKNICPPELATVTEVSSFNYRWMDYQEYLKHAPHMIVYQSEATTNELLAPYFGMDRNKMVGLAYWGAIEYWGESRAWPIKGWNYSFFDHSLNPFPQAYLVKSAFSEEPIVHIGVVDKAAESQEWNDQTIGTLNLSDHWNRDEGKNYNLYTFTNAEEVELYINNKSLGTKRNDTTAVDKRNIILWNNVPYENGEIVAIARTNNKEVARYEMETTGKAAALKIETENPEWKADGMDLQYIRVYAVDKKGRKVQTAKGEVTIEVSGAARLIAIDNGNHESDELFNGNKRLMHKGSILAILRSEKHSGKVNIIAKSEGIKSAKATILVK</sequence>
<dbReference type="Pfam" id="PF16355">
    <property type="entry name" value="DUF4982"/>
    <property type="match status" value="1"/>
</dbReference>
<name>A0AAE3SLT0_9BACT</name>
<feature type="domain" description="Glycosyl hydrolases family 2 sugar binding" evidence="6">
    <location>
        <begin position="86"/>
        <end position="179"/>
    </location>
</feature>
<dbReference type="Pfam" id="PF02837">
    <property type="entry name" value="Glyco_hydro_2_N"/>
    <property type="match status" value="1"/>
</dbReference>
<dbReference type="PRINTS" id="PR00132">
    <property type="entry name" value="GLHYDRLASE2"/>
</dbReference>
<evidence type="ECO:0000259" key="4">
    <source>
        <dbReference type="Pfam" id="PF00703"/>
    </source>
</evidence>
<dbReference type="InterPro" id="IPR006101">
    <property type="entry name" value="Glyco_hydro_2"/>
</dbReference>
<dbReference type="Gene3D" id="2.60.40.10">
    <property type="entry name" value="Immunoglobulins"/>
    <property type="match status" value="3"/>
</dbReference>
<dbReference type="InterPro" id="IPR051913">
    <property type="entry name" value="GH2_Domain-Containing"/>
</dbReference>
<protein>
    <submittedName>
        <fullName evidence="9">DUF4982 domain-containing protein</fullName>
    </submittedName>
</protein>
<comment type="caution">
    <text evidence="9">The sequence shown here is derived from an EMBL/GenBank/DDBJ whole genome shotgun (WGS) entry which is preliminary data.</text>
</comment>
<feature type="domain" description="Glycoside hydrolase family 2 immunoglobulin-like beta-sandwich" evidence="4">
    <location>
        <begin position="194"/>
        <end position="297"/>
    </location>
</feature>
<dbReference type="SUPFAM" id="SSF49785">
    <property type="entry name" value="Galactose-binding domain-like"/>
    <property type="match status" value="1"/>
</dbReference>
<evidence type="ECO:0000313" key="10">
    <source>
        <dbReference type="Proteomes" id="UP001207408"/>
    </source>
</evidence>
<dbReference type="InterPro" id="IPR040605">
    <property type="entry name" value="Glyco_hydro2_dom5"/>
</dbReference>
<evidence type="ECO:0000256" key="2">
    <source>
        <dbReference type="ARBA" id="ARBA00022801"/>
    </source>
</evidence>
<dbReference type="Pfam" id="PF18565">
    <property type="entry name" value="Glyco_hydro2_C5"/>
    <property type="match status" value="1"/>
</dbReference>
<comment type="similarity">
    <text evidence="1">Belongs to the glycosyl hydrolase 2 family.</text>
</comment>